<dbReference type="STRING" id="742152.A0A2H3IX06"/>
<organism evidence="2 3">
    <name type="scientific">Wolfiporia cocos (strain MD-104)</name>
    <name type="common">Brown rot fungus</name>
    <dbReference type="NCBI Taxonomy" id="742152"/>
    <lineage>
        <taxon>Eukaryota</taxon>
        <taxon>Fungi</taxon>
        <taxon>Dikarya</taxon>
        <taxon>Basidiomycota</taxon>
        <taxon>Agaricomycotina</taxon>
        <taxon>Agaricomycetes</taxon>
        <taxon>Polyporales</taxon>
        <taxon>Phaeolaceae</taxon>
        <taxon>Wolfiporia</taxon>
    </lineage>
</organism>
<dbReference type="OrthoDB" id="660555at2759"/>
<dbReference type="Proteomes" id="UP000218811">
    <property type="component" value="Unassembled WGS sequence"/>
</dbReference>
<feature type="region of interest" description="Disordered" evidence="1">
    <location>
        <begin position="17"/>
        <end position="42"/>
    </location>
</feature>
<evidence type="ECO:0000313" key="2">
    <source>
        <dbReference type="EMBL" id="PCH34502.1"/>
    </source>
</evidence>
<reference evidence="2 3" key="1">
    <citation type="journal article" date="2012" name="Science">
        <title>The Paleozoic origin of enzymatic lignin decomposition reconstructed from 31 fungal genomes.</title>
        <authorList>
            <person name="Floudas D."/>
            <person name="Binder M."/>
            <person name="Riley R."/>
            <person name="Barry K."/>
            <person name="Blanchette R.A."/>
            <person name="Henrissat B."/>
            <person name="Martinez A.T."/>
            <person name="Otillar R."/>
            <person name="Spatafora J.W."/>
            <person name="Yadav J.S."/>
            <person name="Aerts A."/>
            <person name="Benoit I."/>
            <person name="Boyd A."/>
            <person name="Carlson A."/>
            <person name="Copeland A."/>
            <person name="Coutinho P.M."/>
            <person name="de Vries R.P."/>
            <person name="Ferreira P."/>
            <person name="Findley K."/>
            <person name="Foster B."/>
            <person name="Gaskell J."/>
            <person name="Glotzer D."/>
            <person name="Gorecki P."/>
            <person name="Heitman J."/>
            <person name="Hesse C."/>
            <person name="Hori C."/>
            <person name="Igarashi K."/>
            <person name="Jurgens J.A."/>
            <person name="Kallen N."/>
            <person name="Kersten P."/>
            <person name="Kohler A."/>
            <person name="Kuees U."/>
            <person name="Kumar T.K.A."/>
            <person name="Kuo A."/>
            <person name="LaButti K."/>
            <person name="Larrondo L.F."/>
            <person name="Lindquist E."/>
            <person name="Ling A."/>
            <person name="Lombard V."/>
            <person name="Lucas S."/>
            <person name="Lundell T."/>
            <person name="Martin R."/>
            <person name="McLaughlin D.J."/>
            <person name="Morgenstern I."/>
            <person name="Morin E."/>
            <person name="Murat C."/>
            <person name="Nagy L.G."/>
            <person name="Nolan M."/>
            <person name="Ohm R.A."/>
            <person name="Patyshakuliyeva A."/>
            <person name="Rokas A."/>
            <person name="Ruiz-Duenas F.J."/>
            <person name="Sabat G."/>
            <person name="Salamov A."/>
            <person name="Samejima M."/>
            <person name="Schmutz J."/>
            <person name="Slot J.C."/>
            <person name="St John F."/>
            <person name="Stenlid J."/>
            <person name="Sun H."/>
            <person name="Sun S."/>
            <person name="Syed K."/>
            <person name="Tsang A."/>
            <person name="Wiebenga A."/>
            <person name="Young D."/>
            <person name="Pisabarro A."/>
            <person name="Eastwood D.C."/>
            <person name="Martin F."/>
            <person name="Cullen D."/>
            <person name="Grigoriev I.V."/>
            <person name="Hibbett D.S."/>
        </authorList>
    </citation>
    <scope>NUCLEOTIDE SEQUENCE [LARGE SCALE GENOMIC DNA]</scope>
    <source>
        <strain evidence="2 3">MD-104</strain>
    </source>
</reference>
<gene>
    <name evidence="2" type="ORF">WOLCODRAFT_148543</name>
</gene>
<dbReference type="EMBL" id="KB467831">
    <property type="protein sequence ID" value="PCH34502.1"/>
    <property type="molecule type" value="Genomic_DNA"/>
</dbReference>
<proteinExistence type="predicted"/>
<name>A0A2H3IX06_WOLCO</name>
<keyword evidence="3" id="KW-1185">Reference proteome</keyword>
<evidence type="ECO:0000313" key="3">
    <source>
        <dbReference type="Proteomes" id="UP000218811"/>
    </source>
</evidence>
<protein>
    <submittedName>
        <fullName evidence="2">Uncharacterized protein</fullName>
    </submittedName>
</protein>
<feature type="compositionally biased region" description="Low complexity" evidence="1">
    <location>
        <begin position="17"/>
        <end position="29"/>
    </location>
</feature>
<evidence type="ECO:0000256" key="1">
    <source>
        <dbReference type="SAM" id="MobiDB-lite"/>
    </source>
</evidence>
<dbReference type="AlphaFoldDB" id="A0A2H3IX06"/>
<accession>A0A2H3IX06</accession>
<sequence>MPIAVITDALHDSISSASTSSTVTSPVTPLNGSPLHPSLHHTQTSSLQPFALQLRLPARSVEELLKTSEALIAAVSAIDNNPPPKKPATDFGELEAYPLYYPSHICQKNGGGCWVPKPQINLIGHCLPGEKALYEIELEGEEEEYCRWKANPVIINGGMSSLSFISLLVANIHGRLQDPLPP</sequence>